<proteinExistence type="inferred from homology"/>
<dbReference type="Pfam" id="PF02770">
    <property type="entry name" value="Acyl-CoA_dh_M"/>
    <property type="match status" value="1"/>
</dbReference>
<keyword evidence="10" id="KW-1185">Reference proteome</keyword>
<gene>
    <name evidence="9" type="ORF">DDT56_15075</name>
</gene>
<dbReference type="EMBL" id="QDKH01000017">
    <property type="protein sequence ID" value="PWC13887.1"/>
    <property type="molecule type" value="Genomic_DNA"/>
</dbReference>
<dbReference type="InterPro" id="IPR006091">
    <property type="entry name" value="Acyl-CoA_Oxase/DH_mid-dom"/>
</dbReference>
<dbReference type="PIRSF" id="PIRSF016578">
    <property type="entry name" value="HsaA"/>
    <property type="match status" value="1"/>
</dbReference>
<dbReference type="Pfam" id="PF00441">
    <property type="entry name" value="Acyl-CoA_dh_1"/>
    <property type="match status" value="1"/>
</dbReference>
<dbReference type="InterPro" id="IPR009075">
    <property type="entry name" value="AcylCo_DH/oxidase_C"/>
</dbReference>
<feature type="domain" description="Acyl-CoA dehydrogenase/oxidase C-terminal" evidence="6">
    <location>
        <begin position="230"/>
        <end position="380"/>
    </location>
</feature>
<evidence type="ECO:0000259" key="7">
    <source>
        <dbReference type="Pfam" id="PF02770"/>
    </source>
</evidence>
<dbReference type="Gene3D" id="1.10.540.10">
    <property type="entry name" value="Acyl-CoA dehydrogenase/oxidase, N-terminal domain"/>
    <property type="match status" value="1"/>
</dbReference>
<comment type="caution">
    <text evidence="9">The sequence shown here is derived from an EMBL/GenBank/DDBJ whole genome shotgun (WGS) entry which is preliminary data.</text>
</comment>
<evidence type="ECO:0000313" key="9">
    <source>
        <dbReference type="EMBL" id="PWC13887.1"/>
    </source>
</evidence>
<feature type="domain" description="Acyl-CoA dehydrogenase/oxidase N-terminal" evidence="8">
    <location>
        <begin position="7"/>
        <end position="116"/>
    </location>
</feature>
<name>A0A2U1TWU6_9GAMM</name>
<dbReference type="PANTHER" id="PTHR43884:SF40">
    <property type="entry name" value="ACYL-COA DEHYDROGENASE"/>
    <property type="match status" value="1"/>
</dbReference>
<reference evidence="9 10" key="1">
    <citation type="submission" date="2018-04" db="EMBL/GenBank/DDBJ databases">
        <title>Brenneria corticis sp.nov.</title>
        <authorList>
            <person name="Li Y."/>
        </authorList>
    </citation>
    <scope>NUCLEOTIDE SEQUENCE [LARGE SCALE GENOMIC DNA]</scope>
    <source>
        <strain evidence="9 10">CFCC 11842</strain>
    </source>
</reference>
<dbReference type="InterPro" id="IPR013786">
    <property type="entry name" value="AcylCoA_DH/ox_N"/>
</dbReference>
<evidence type="ECO:0000256" key="2">
    <source>
        <dbReference type="ARBA" id="ARBA00009347"/>
    </source>
</evidence>
<accession>A0A2U1TWU6</accession>
<keyword evidence="5" id="KW-0560">Oxidoreductase</keyword>
<keyword evidence="4 5" id="KW-0274">FAD</keyword>
<evidence type="ECO:0000259" key="6">
    <source>
        <dbReference type="Pfam" id="PF00441"/>
    </source>
</evidence>
<sequence length="389" mass="43474">MAILSEKELETLKQKIRKVTETELEELQEEAERTNVFPDAYYDVIVKNDLVRLSLPEEYGGLGLNCEQFFAVMEEFSRGPGGMRMNLHCANGLSWRILRDHGPEDLKAQWLPRLADERDFYILFALTEADSGSGADIRTTAIRKGDKYILNGTKTLISHTDIAKAAYVIAVTDETKRKKGGLTAFIVDTNTPGYYTDPMPHMMGCRGAGHADLRFENCEVPAHNILGKEGDGLDIFMEALAHSRAMVAVTCLGLSQRFLELAIKRAEDRVTFGKPLIARQAIQQTIADMGTQVHALRLMLQDCARKFDRGESIEMVSSMCKLHGIDTVRTVSDSCLEIFGGIGYFEDNPYGPVERMYRDARALWFEEGPRTVQRLTIARPLIASGGVIV</sequence>
<keyword evidence="3 5" id="KW-0285">Flavoprotein</keyword>
<comment type="cofactor">
    <cofactor evidence="1 5">
        <name>FAD</name>
        <dbReference type="ChEBI" id="CHEBI:57692"/>
    </cofactor>
</comment>
<dbReference type="PANTHER" id="PTHR43884">
    <property type="entry name" value="ACYL-COA DEHYDROGENASE"/>
    <property type="match status" value="1"/>
</dbReference>
<protein>
    <submittedName>
        <fullName evidence="9">Acyl-CoA dehydrogenase</fullName>
    </submittedName>
</protein>
<dbReference type="InterPro" id="IPR037069">
    <property type="entry name" value="AcylCoA_DH/ox_N_sf"/>
</dbReference>
<dbReference type="SUPFAM" id="SSF47203">
    <property type="entry name" value="Acyl-CoA dehydrogenase C-terminal domain-like"/>
    <property type="match status" value="1"/>
</dbReference>
<evidence type="ECO:0000256" key="3">
    <source>
        <dbReference type="ARBA" id="ARBA00022630"/>
    </source>
</evidence>
<dbReference type="GO" id="GO:0050660">
    <property type="term" value="F:flavin adenine dinucleotide binding"/>
    <property type="evidence" value="ECO:0007669"/>
    <property type="project" value="InterPro"/>
</dbReference>
<dbReference type="GO" id="GO:0003995">
    <property type="term" value="F:acyl-CoA dehydrogenase activity"/>
    <property type="evidence" value="ECO:0007669"/>
    <property type="project" value="TreeGrafter"/>
</dbReference>
<dbReference type="InterPro" id="IPR009100">
    <property type="entry name" value="AcylCoA_DH/oxidase_NM_dom_sf"/>
</dbReference>
<dbReference type="SUPFAM" id="SSF56645">
    <property type="entry name" value="Acyl-CoA dehydrogenase NM domain-like"/>
    <property type="match status" value="1"/>
</dbReference>
<dbReference type="Gene3D" id="1.20.140.10">
    <property type="entry name" value="Butyryl-CoA Dehydrogenase, subunit A, domain 3"/>
    <property type="match status" value="1"/>
</dbReference>
<evidence type="ECO:0000259" key="8">
    <source>
        <dbReference type="Pfam" id="PF02771"/>
    </source>
</evidence>
<comment type="similarity">
    <text evidence="2 5">Belongs to the acyl-CoA dehydrogenase family.</text>
</comment>
<organism evidence="9 10">
    <name type="scientific">Brenneria corticis</name>
    <dbReference type="NCBI Taxonomy" id="2173106"/>
    <lineage>
        <taxon>Bacteria</taxon>
        <taxon>Pseudomonadati</taxon>
        <taxon>Pseudomonadota</taxon>
        <taxon>Gammaproteobacteria</taxon>
        <taxon>Enterobacterales</taxon>
        <taxon>Pectobacteriaceae</taxon>
        <taxon>Brenneria</taxon>
    </lineage>
</organism>
<dbReference type="Pfam" id="PF02771">
    <property type="entry name" value="Acyl-CoA_dh_N"/>
    <property type="match status" value="1"/>
</dbReference>
<evidence type="ECO:0000256" key="4">
    <source>
        <dbReference type="ARBA" id="ARBA00022827"/>
    </source>
</evidence>
<dbReference type="RefSeq" id="WP_136167244.1">
    <property type="nucleotide sequence ID" value="NZ_KZ819083.1"/>
</dbReference>
<feature type="domain" description="Acyl-CoA oxidase/dehydrogenase middle" evidence="7">
    <location>
        <begin position="124"/>
        <end position="218"/>
    </location>
</feature>
<dbReference type="InterPro" id="IPR046373">
    <property type="entry name" value="Acyl-CoA_Oxase/DH_mid-dom_sf"/>
</dbReference>
<dbReference type="InterPro" id="IPR036250">
    <property type="entry name" value="AcylCo_DH-like_C"/>
</dbReference>
<evidence type="ECO:0000256" key="5">
    <source>
        <dbReference type="RuleBase" id="RU362125"/>
    </source>
</evidence>
<dbReference type="Gene3D" id="2.40.110.10">
    <property type="entry name" value="Butyryl-CoA Dehydrogenase, subunit A, domain 2"/>
    <property type="match status" value="1"/>
</dbReference>
<evidence type="ECO:0000313" key="10">
    <source>
        <dbReference type="Proteomes" id="UP000296159"/>
    </source>
</evidence>
<dbReference type="Proteomes" id="UP000296159">
    <property type="component" value="Unassembled WGS sequence"/>
</dbReference>
<dbReference type="AlphaFoldDB" id="A0A2U1TWU6"/>
<evidence type="ECO:0000256" key="1">
    <source>
        <dbReference type="ARBA" id="ARBA00001974"/>
    </source>
</evidence>